<organism evidence="5 6">
    <name type="scientific">Eimeria necatrix</name>
    <dbReference type="NCBI Taxonomy" id="51315"/>
    <lineage>
        <taxon>Eukaryota</taxon>
        <taxon>Sar</taxon>
        <taxon>Alveolata</taxon>
        <taxon>Apicomplexa</taxon>
        <taxon>Conoidasida</taxon>
        <taxon>Coccidia</taxon>
        <taxon>Eucoccidiorida</taxon>
        <taxon>Eimeriorina</taxon>
        <taxon>Eimeriidae</taxon>
        <taxon>Eimeria</taxon>
    </lineage>
</organism>
<dbReference type="Pfam" id="PF00472">
    <property type="entry name" value="RF-1"/>
    <property type="match status" value="1"/>
</dbReference>
<evidence type="ECO:0000313" key="5">
    <source>
        <dbReference type="EMBL" id="CDJ65013.1"/>
    </source>
</evidence>
<comment type="similarity">
    <text evidence="1">Belongs to the prokaryotic/mitochondrial release factor family.</text>
</comment>
<dbReference type="SMART" id="SM00937">
    <property type="entry name" value="PCRF"/>
    <property type="match status" value="1"/>
</dbReference>
<dbReference type="PANTHER" id="PTHR43804:SF7">
    <property type="entry name" value="LD18447P"/>
    <property type="match status" value="1"/>
</dbReference>
<dbReference type="AlphaFoldDB" id="U6MPJ9"/>
<dbReference type="PANTHER" id="PTHR43804">
    <property type="entry name" value="LD18447P"/>
    <property type="match status" value="1"/>
</dbReference>
<gene>
    <name evidence="5" type="ORF">ENH_00026850</name>
</gene>
<dbReference type="Gene3D" id="3.30.160.20">
    <property type="match status" value="1"/>
</dbReference>
<dbReference type="InterPro" id="IPR050057">
    <property type="entry name" value="Prokaryotic/Mito_RF"/>
</dbReference>
<keyword evidence="2" id="KW-0488">Methylation</keyword>
<protein>
    <submittedName>
        <fullName evidence="5">Peptide chain release factor 1, putative</fullName>
    </submittedName>
</protein>
<dbReference type="InterPro" id="IPR000352">
    <property type="entry name" value="Pep_chain_release_fac_I"/>
</dbReference>
<dbReference type="Gene3D" id="3.30.70.1660">
    <property type="match status" value="1"/>
</dbReference>
<feature type="domain" description="Prokaryotic-type class I peptide chain release factors" evidence="4">
    <location>
        <begin position="378"/>
        <end position="394"/>
    </location>
</feature>
<dbReference type="InterPro" id="IPR005139">
    <property type="entry name" value="PCRF"/>
</dbReference>
<dbReference type="EMBL" id="HG723041">
    <property type="protein sequence ID" value="CDJ65013.1"/>
    <property type="molecule type" value="Genomic_DNA"/>
</dbReference>
<keyword evidence="6" id="KW-1185">Reference proteome</keyword>
<dbReference type="GeneID" id="25472853"/>
<dbReference type="VEuPathDB" id="ToxoDB:ENH_00026850"/>
<dbReference type="PROSITE" id="PS00745">
    <property type="entry name" value="RF_PROK_I"/>
    <property type="match status" value="1"/>
</dbReference>
<reference evidence="5" key="1">
    <citation type="submission" date="2013-10" db="EMBL/GenBank/DDBJ databases">
        <title>Genomic analysis of the causative agents of coccidiosis in chickens.</title>
        <authorList>
            <person name="Reid A.J."/>
            <person name="Blake D."/>
            <person name="Billington K."/>
            <person name="Browne H."/>
            <person name="Dunn M."/>
            <person name="Hung S."/>
            <person name="Kawahara F."/>
            <person name="Miranda-Saavedra D."/>
            <person name="Mourier T."/>
            <person name="Nagra H."/>
            <person name="Otto T.D."/>
            <person name="Rawlings N."/>
            <person name="Sanchez A."/>
            <person name="Sanders M."/>
            <person name="Subramaniam C."/>
            <person name="Tay Y."/>
            <person name="Dear P."/>
            <person name="Doerig C."/>
            <person name="Gruber A."/>
            <person name="Parkinson J."/>
            <person name="Shirley M."/>
            <person name="Wan K.L."/>
            <person name="Berriman M."/>
            <person name="Tomley F."/>
            <person name="Pain A."/>
        </authorList>
    </citation>
    <scope>NUCLEOTIDE SEQUENCE [LARGE SCALE GENOMIC DNA]</scope>
    <source>
        <strain evidence="5">Houghton</strain>
    </source>
</reference>
<evidence type="ECO:0000256" key="3">
    <source>
        <dbReference type="ARBA" id="ARBA00022917"/>
    </source>
</evidence>
<keyword evidence="3" id="KW-0648">Protein biosynthesis</keyword>
<evidence type="ECO:0000256" key="2">
    <source>
        <dbReference type="ARBA" id="ARBA00022481"/>
    </source>
</evidence>
<name>U6MPJ9_9EIME</name>
<accession>U6MPJ9</accession>
<dbReference type="RefSeq" id="XP_013433480.1">
    <property type="nucleotide sequence ID" value="XM_013578026.1"/>
</dbReference>
<dbReference type="OrthoDB" id="349025at2759"/>
<dbReference type="InterPro" id="IPR045853">
    <property type="entry name" value="Pep_chain_release_fac_I_sf"/>
</dbReference>
<proteinExistence type="inferred from homology"/>
<sequence length="522" mass="57735">MKGCSEKFWGRLLRYRQPTGGRCQQTVGATAVADHSCSNNHSNLTSARKHLYLRSGSTNSYCSWASSKSFSWRSLPQKLTALRSPASRWWDVAAATPTASANLNCFFCTRATAFEEECYDLTLEEPQRLVMERVALLLQRQQQEQIGQQQQQQQKQSSGLEALLPLSMPPLLFRFLSTRDDIKTLRSLLIEQQQGHSSNSATNFEESTDTDLVELQHEEDVLAADLAQLLLQHADSIAAAAKNEQQPAKKRPGGQADEEEVVLEVLAGVGGEEAAQFAGELFGMYEALAAAKGWSFESLEKHKSAEGGGLRRARAVVTGCGVSELLPLEAGVHRVQRVPSTDAKKRLQTSTAAVTVLPCVSEAEVDMSSCNIRIENMRASGPGGQSVNKSETAVRATHIPTGLSVCMQETSSQADNRKRALLLLRHMLQQRMQQQQQQELHAAAGAQMGSKDRSEKIRTYNFPSDCVRDHRCSEAIPGVRHFLETAEGLPLLLRQLHTKRQQHLLTQAVEAMQHLLQQHHVP</sequence>
<dbReference type="SUPFAM" id="SSF75620">
    <property type="entry name" value="Release factor"/>
    <property type="match status" value="1"/>
</dbReference>
<dbReference type="Pfam" id="PF03462">
    <property type="entry name" value="PCRF"/>
    <property type="match status" value="1"/>
</dbReference>
<reference evidence="5" key="2">
    <citation type="submission" date="2013-10" db="EMBL/GenBank/DDBJ databases">
        <authorList>
            <person name="Aslett M."/>
        </authorList>
    </citation>
    <scope>NUCLEOTIDE SEQUENCE [LARGE SCALE GENOMIC DNA]</scope>
    <source>
        <strain evidence="5">Houghton</strain>
    </source>
</reference>
<evidence type="ECO:0000256" key="1">
    <source>
        <dbReference type="ARBA" id="ARBA00010835"/>
    </source>
</evidence>
<dbReference type="Proteomes" id="UP000030754">
    <property type="component" value="Unassembled WGS sequence"/>
</dbReference>
<evidence type="ECO:0000259" key="4">
    <source>
        <dbReference type="PROSITE" id="PS00745"/>
    </source>
</evidence>
<dbReference type="GO" id="GO:0003747">
    <property type="term" value="F:translation release factor activity"/>
    <property type="evidence" value="ECO:0007669"/>
    <property type="project" value="InterPro"/>
</dbReference>
<evidence type="ECO:0000313" key="6">
    <source>
        <dbReference type="Proteomes" id="UP000030754"/>
    </source>
</evidence>
<dbReference type="GO" id="GO:0005737">
    <property type="term" value="C:cytoplasm"/>
    <property type="evidence" value="ECO:0007669"/>
    <property type="project" value="UniProtKB-ARBA"/>
</dbReference>